<organism evidence="10 11">
    <name type="scientific">Bdellovibrio bacteriovorus</name>
    <dbReference type="NCBI Taxonomy" id="959"/>
    <lineage>
        <taxon>Bacteria</taxon>
        <taxon>Pseudomonadati</taxon>
        <taxon>Bdellovibrionota</taxon>
        <taxon>Bdellovibrionia</taxon>
        <taxon>Bdellovibrionales</taxon>
        <taxon>Pseudobdellovibrionaceae</taxon>
        <taxon>Bdellovibrio</taxon>
    </lineage>
</organism>
<dbReference type="OrthoDB" id="5287477at2"/>
<evidence type="ECO:0000259" key="9">
    <source>
        <dbReference type="Pfam" id="PF08439"/>
    </source>
</evidence>
<dbReference type="Gene3D" id="1.10.1370.20">
    <property type="entry name" value="Oligoendopeptidase f, C-terminal domain"/>
    <property type="match status" value="1"/>
</dbReference>
<evidence type="ECO:0000256" key="6">
    <source>
        <dbReference type="RuleBase" id="RU003435"/>
    </source>
</evidence>
<name>A0A150WVW9_BDEBC</name>
<keyword evidence="4 6" id="KW-0862">Zinc</keyword>
<evidence type="ECO:0000256" key="3">
    <source>
        <dbReference type="ARBA" id="ARBA00022801"/>
    </source>
</evidence>
<gene>
    <name evidence="10" type="ORF">AZI85_01155</name>
</gene>
<dbReference type="InterPro" id="IPR001333">
    <property type="entry name" value="Peptidase_M32_Taq"/>
</dbReference>
<evidence type="ECO:0000256" key="1">
    <source>
        <dbReference type="ARBA" id="ARBA00022670"/>
    </source>
</evidence>
<evidence type="ECO:0000256" key="7">
    <source>
        <dbReference type="SAM" id="Phobius"/>
    </source>
</evidence>
<dbReference type="InterPro" id="IPR013647">
    <property type="entry name" value="OligopepF_N_dom"/>
</dbReference>
<keyword evidence="1 6" id="KW-0645">Protease</keyword>
<proteinExistence type="inferred from homology"/>
<evidence type="ECO:0000256" key="5">
    <source>
        <dbReference type="ARBA" id="ARBA00023049"/>
    </source>
</evidence>
<dbReference type="GO" id="GO:0004181">
    <property type="term" value="F:metallocarboxypeptidase activity"/>
    <property type="evidence" value="ECO:0007669"/>
    <property type="project" value="InterPro"/>
</dbReference>
<keyword evidence="7" id="KW-1133">Transmembrane helix</keyword>
<keyword evidence="3 6" id="KW-0378">Hydrolase</keyword>
<reference evidence="10 11" key="1">
    <citation type="submission" date="2016-03" db="EMBL/GenBank/DDBJ databases">
        <authorList>
            <person name="Ploux O."/>
        </authorList>
    </citation>
    <scope>NUCLEOTIDE SEQUENCE [LARGE SCALE GENOMIC DNA]</scope>
    <source>
        <strain evidence="10 11">BER2</strain>
    </source>
</reference>
<dbReference type="GO" id="GO:0006508">
    <property type="term" value="P:proteolysis"/>
    <property type="evidence" value="ECO:0007669"/>
    <property type="project" value="UniProtKB-KW"/>
</dbReference>
<dbReference type="EMBL" id="LUKF01000001">
    <property type="protein sequence ID" value="KYG70579.1"/>
    <property type="molecule type" value="Genomic_DNA"/>
</dbReference>
<accession>A0A150WVW9</accession>
<dbReference type="AlphaFoldDB" id="A0A150WVW9"/>
<dbReference type="InterPro" id="IPR042088">
    <property type="entry name" value="OligoPept_F_C"/>
</dbReference>
<dbReference type="InterPro" id="IPR001567">
    <property type="entry name" value="Pept_M3A_M3B_dom"/>
</dbReference>
<dbReference type="GO" id="GO:0046872">
    <property type="term" value="F:metal ion binding"/>
    <property type="evidence" value="ECO:0007669"/>
    <property type="project" value="UniProtKB-UniRule"/>
</dbReference>
<keyword evidence="7" id="KW-0812">Transmembrane</keyword>
<protein>
    <recommendedName>
        <fullName evidence="12">Oligoendopeptidase F</fullName>
    </recommendedName>
</protein>
<dbReference type="CDD" id="cd09607">
    <property type="entry name" value="M3B_PepF"/>
    <property type="match status" value="1"/>
</dbReference>
<dbReference type="PANTHER" id="PTHR34217">
    <property type="entry name" value="METAL-DEPENDENT CARBOXYPEPTIDASE"/>
    <property type="match status" value="1"/>
</dbReference>
<dbReference type="Pfam" id="PF01432">
    <property type="entry name" value="Peptidase_M3"/>
    <property type="match status" value="1"/>
</dbReference>
<dbReference type="InterPro" id="IPR011977">
    <property type="entry name" value="Pept_M3B_clade3"/>
</dbReference>
<feature type="domain" description="Oligopeptidase F N-terminal" evidence="9">
    <location>
        <begin position="123"/>
        <end position="188"/>
    </location>
</feature>
<dbReference type="GO" id="GO:0004222">
    <property type="term" value="F:metalloendopeptidase activity"/>
    <property type="evidence" value="ECO:0007669"/>
    <property type="project" value="InterPro"/>
</dbReference>
<dbReference type="SUPFAM" id="SSF55486">
    <property type="entry name" value="Metalloproteases ('zincins'), catalytic domain"/>
    <property type="match status" value="1"/>
</dbReference>
<dbReference type="Pfam" id="PF08439">
    <property type="entry name" value="Peptidase_M3_N"/>
    <property type="match status" value="1"/>
</dbReference>
<sequence length="608" mass="69457">MEKMAWNIESEYPSCTSPEFQTEFTNFANKVSLLEELVKSVQAPLAESLEAKTDPAAATCEQLQKILLERDAAIVLSMNMGTYLNCTLSVNSADDVAQGKYSELQSMNSRFWQSTIPVNNFLKRCSETFLSKVLAHPELQPAEFYWKNERKNADTLLADSEEALLEAVSNPGLRAWGELYTKLSGSMRCHLQWGDKTETVGLAQASSLTRNVDENTRKVAWQSIQNGWAEHKHSAAFILNSLAGWRHEVNKKRSYSKSVHFLDTSLHNNRIERKTLDALMTACHNNLSETRKAPLMMAKLMGKQTLDPWDLLAQSPVSGGKKERSYDEALKLIQDSFAQIDPQMSDFVKMMADNRWIEGRVLPNKRNGAYCTGFAKRREPRVFMTYMGSNSDVSTLAHELGHAFHSWAMRDLPRSQTGYPMTLAETASIFAETVLHDVLIEEAQSKEEKIEFAWGEVEGATSFLINIPARFEFEKNFYEQRLKRSLNADELSQLTDEAWTKWYGPTLTSNDKMFWATKLHFAMAGTSFYNYPYTFGYLFAMSIYARRKELGKDFMKKYVEILRDTGRMTAEDLVQKHLGEDIRRPEFWQKSIDVINTKVKAFEKLALG</sequence>
<keyword evidence="2 6" id="KW-0479">Metal-binding</keyword>
<dbReference type="RefSeq" id="WP_063242354.1">
    <property type="nucleotide sequence ID" value="NZ_CP168967.1"/>
</dbReference>
<evidence type="ECO:0000313" key="10">
    <source>
        <dbReference type="EMBL" id="KYG70579.1"/>
    </source>
</evidence>
<evidence type="ECO:0000259" key="8">
    <source>
        <dbReference type="Pfam" id="PF01432"/>
    </source>
</evidence>
<comment type="similarity">
    <text evidence="6">Belongs to the peptidase M3 family.</text>
</comment>
<evidence type="ECO:0000256" key="2">
    <source>
        <dbReference type="ARBA" id="ARBA00022723"/>
    </source>
</evidence>
<comment type="caution">
    <text evidence="10">The sequence shown here is derived from an EMBL/GenBank/DDBJ whole genome shotgun (WGS) entry which is preliminary data.</text>
</comment>
<dbReference type="InterPro" id="IPR034006">
    <property type="entry name" value="M3B_PepF_2"/>
</dbReference>
<dbReference type="PANTHER" id="PTHR34217:SF1">
    <property type="entry name" value="CARBOXYPEPTIDASE 1"/>
    <property type="match status" value="1"/>
</dbReference>
<feature type="transmembrane region" description="Helical" evidence="7">
    <location>
        <begin position="528"/>
        <end position="545"/>
    </location>
</feature>
<comment type="cofactor">
    <cofactor evidence="6">
        <name>Zn(2+)</name>
        <dbReference type="ChEBI" id="CHEBI:29105"/>
    </cofactor>
    <text evidence="6">Binds 1 zinc ion.</text>
</comment>
<feature type="domain" description="Peptidase M3A/M3B catalytic" evidence="8">
    <location>
        <begin position="208"/>
        <end position="591"/>
    </location>
</feature>
<evidence type="ECO:0000256" key="4">
    <source>
        <dbReference type="ARBA" id="ARBA00022833"/>
    </source>
</evidence>
<keyword evidence="5 6" id="KW-0482">Metalloprotease</keyword>
<dbReference type="Proteomes" id="UP000075391">
    <property type="component" value="Unassembled WGS sequence"/>
</dbReference>
<dbReference type="Gene3D" id="1.20.140.70">
    <property type="entry name" value="Oligopeptidase f, N-terminal domain"/>
    <property type="match status" value="1"/>
</dbReference>
<dbReference type="NCBIfam" id="TIGR02290">
    <property type="entry name" value="M3_fam_3"/>
    <property type="match status" value="1"/>
</dbReference>
<evidence type="ECO:0000313" key="11">
    <source>
        <dbReference type="Proteomes" id="UP000075391"/>
    </source>
</evidence>
<evidence type="ECO:0008006" key="12">
    <source>
        <dbReference type="Google" id="ProtNLM"/>
    </source>
</evidence>
<keyword evidence="7" id="KW-0472">Membrane</keyword>